<dbReference type="STRING" id="1134406.ADN00_12910"/>
<dbReference type="AlphaFoldDB" id="A0A0P6X7Y5"/>
<keyword evidence="2" id="KW-1185">Reference proteome</keyword>
<sequence>MIESVELSFEIAKLLAHNGYPSDAPAFTVTWGQIAEAVAQTVLAHNLPTGQLTEETVLILADKIQRDLKELDPLNSRGIVLDRVMPPLCSSREVTSREINPALWEPEFEPDEGPLAEMYENATRLGDDEAYWVDAGASAGFDDF</sequence>
<dbReference type="RefSeq" id="WP_075063432.1">
    <property type="nucleotide sequence ID" value="NZ_LGCL01000027.1"/>
</dbReference>
<dbReference type="OrthoDB" id="165304at2"/>
<accession>A0A0P6X7Y5</accession>
<dbReference type="Proteomes" id="UP000050417">
    <property type="component" value="Unassembled WGS sequence"/>
</dbReference>
<protein>
    <submittedName>
        <fullName evidence="1">Uncharacterized protein</fullName>
    </submittedName>
</protein>
<organism evidence="1 2">
    <name type="scientific">Ornatilinea apprima</name>
    <dbReference type="NCBI Taxonomy" id="1134406"/>
    <lineage>
        <taxon>Bacteria</taxon>
        <taxon>Bacillati</taxon>
        <taxon>Chloroflexota</taxon>
        <taxon>Anaerolineae</taxon>
        <taxon>Anaerolineales</taxon>
        <taxon>Anaerolineaceae</taxon>
        <taxon>Ornatilinea</taxon>
    </lineage>
</organism>
<evidence type="ECO:0000313" key="1">
    <source>
        <dbReference type="EMBL" id="KPL75536.1"/>
    </source>
</evidence>
<dbReference type="EMBL" id="LGCL01000027">
    <property type="protein sequence ID" value="KPL75536.1"/>
    <property type="molecule type" value="Genomic_DNA"/>
</dbReference>
<proteinExistence type="predicted"/>
<evidence type="ECO:0000313" key="2">
    <source>
        <dbReference type="Proteomes" id="UP000050417"/>
    </source>
</evidence>
<gene>
    <name evidence="1" type="ORF">ADN00_12910</name>
</gene>
<name>A0A0P6X7Y5_9CHLR</name>
<reference evidence="1 2" key="1">
    <citation type="submission" date="2015-07" db="EMBL/GenBank/DDBJ databases">
        <title>Genome sequence of Ornatilinea apprima DSM 23815.</title>
        <authorList>
            <person name="Hemp J."/>
            <person name="Ward L.M."/>
            <person name="Pace L.A."/>
            <person name="Fischer W.W."/>
        </authorList>
    </citation>
    <scope>NUCLEOTIDE SEQUENCE [LARGE SCALE GENOMIC DNA]</scope>
    <source>
        <strain evidence="1 2">P3M-1</strain>
    </source>
</reference>
<comment type="caution">
    <text evidence="1">The sequence shown here is derived from an EMBL/GenBank/DDBJ whole genome shotgun (WGS) entry which is preliminary data.</text>
</comment>